<dbReference type="Pfam" id="PF12874">
    <property type="entry name" value="zf-met"/>
    <property type="match status" value="1"/>
</dbReference>
<evidence type="ECO:0000259" key="2">
    <source>
        <dbReference type="PROSITE" id="PS50157"/>
    </source>
</evidence>
<dbReference type="Gene3D" id="3.30.160.60">
    <property type="entry name" value="Classic Zinc Finger"/>
    <property type="match status" value="1"/>
</dbReference>
<evidence type="ECO:0000313" key="4">
    <source>
        <dbReference type="Proteomes" id="UP000054270"/>
    </source>
</evidence>
<keyword evidence="4" id="KW-1185">Reference proteome</keyword>
<accession>A0A0D2Q3N2</accession>
<reference evidence="4" key="1">
    <citation type="submission" date="2014-04" db="EMBL/GenBank/DDBJ databases">
        <title>Evolutionary Origins and Diversification of the Mycorrhizal Mutualists.</title>
        <authorList>
            <consortium name="DOE Joint Genome Institute"/>
            <consortium name="Mycorrhizal Genomics Consortium"/>
            <person name="Kohler A."/>
            <person name="Kuo A."/>
            <person name="Nagy L.G."/>
            <person name="Floudas D."/>
            <person name="Copeland A."/>
            <person name="Barry K.W."/>
            <person name="Cichocki N."/>
            <person name="Veneault-Fourrey C."/>
            <person name="LaButti K."/>
            <person name="Lindquist E.A."/>
            <person name="Lipzen A."/>
            <person name="Lundell T."/>
            <person name="Morin E."/>
            <person name="Murat C."/>
            <person name="Riley R."/>
            <person name="Ohm R."/>
            <person name="Sun H."/>
            <person name="Tunlid A."/>
            <person name="Henrissat B."/>
            <person name="Grigoriev I.V."/>
            <person name="Hibbett D.S."/>
            <person name="Martin F."/>
        </authorList>
    </citation>
    <scope>NUCLEOTIDE SEQUENCE [LARGE SCALE GENOMIC DNA]</scope>
    <source>
        <strain evidence="4">FD-334 SS-4</strain>
    </source>
</reference>
<dbReference type="SUPFAM" id="SSF57667">
    <property type="entry name" value="beta-beta-alpha zinc fingers"/>
    <property type="match status" value="1"/>
</dbReference>
<dbReference type="STRING" id="945553.A0A0D2Q3N2"/>
<feature type="domain" description="C2H2-type" evidence="2">
    <location>
        <begin position="306"/>
        <end position="333"/>
    </location>
</feature>
<keyword evidence="1" id="KW-0862">Zinc</keyword>
<dbReference type="PROSITE" id="PS00028">
    <property type="entry name" value="ZINC_FINGER_C2H2_1"/>
    <property type="match status" value="1"/>
</dbReference>
<dbReference type="AlphaFoldDB" id="A0A0D2Q3N2"/>
<dbReference type="Proteomes" id="UP000054270">
    <property type="component" value="Unassembled WGS sequence"/>
</dbReference>
<dbReference type="OrthoDB" id="3437960at2759"/>
<evidence type="ECO:0000256" key="1">
    <source>
        <dbReference type="PROSITE-ProRule" id="PRU00042"/>
    </source>
</evidence>
<name>A0A0D2Q3N2_HYPSF</name>
<dbReference type="PROSITE" id="PS50157">
    <property type="entry name" value="ZINC_FINGER_C2H2_2"/>
    <property type="match status" value="1"/>
</dbReference>
<dbReference type="GO" id="GO:0008270">
    <property type="term" value="F:zinc ion binding"/>
    <property type="evidence" value="ECO:0007669"/>
    <property type="project" value="UniProtKB-KW"/>
</dbReference>
<keyword evidence="1" id="KW-0863">Zinc-finger</keyword>
<proteinExistence type="predicted"/>
<evidence type="ECO:0000313" key="3">
    <source>
        <dbReference type="EMBL" id="KJA26195.1"/>
    </source>
</evidence>
<dbReference type="EMBL" id="KN817528">
    <property type="protein sequence ID" value="KJA26195.1"/>
    <property type="molecule type" value="Genomic_DNA"/>
</dbReference>
<protein>
    <recommendedName>
        <fullName evidence="2">C2H2-type domain-containing protein</fullName>
    </recommendedName>
</protein>
<gene>
    <name evidence="3" type="ORF">HYPSUDRAFT_304520</name>
</gene>
<sequence>MLSPVCSFKKILNFMYIELLTMYRSACSTPSQPTDEDEGPQTLPFWEGDYSQTEIDYYSGSESPSPSFQDFSYSSDVEGLGNGEPPHLRLDMTSPQYGMGQRWSEILCSPELLHPGLGIGLRHRRSRSTESSHSFRSSGGFSSASSYLESSSSAHSSTENLHLDSLDISESKEGLHSTLFNLSGSSVDAEKTLHAAEQMGYAIGMPTSPSNYSPVRNLAPHQGSTTGRSSSPGVSLREMLKLLTESGNQITSSDPDSIRQTFIETLQRNGGRGNGLSNFSKPTKMEVGTSATWRASERRRKTEPSFFCDLCETGFTRKNGLINHYRSHLGIADKNCIYCGRGFTTSLTRHMKKCKSNPNRIKSS</sequence>
<organism evidence="3 4">
    <name type="scientific">Hypholoma sublateritium (strain FD-334 SS-4)</name>
    <dbReference type="NCBI Taxonomy" id="945553"/>
    <lineage>
        <taxon>Eukaryota</taxon>
        <taxon>Fungi</taxon>
        <taxon>Dikarya</taxon>
        <taxon>Basidiomycota</taxon>
        <taxon>Agaricomycotina</taxon>
        <taxon>Agaricomycetes</taxon>
        <taxon>Agaricomycetidae</taxon>
        <taxon>Agaricales</taxon>
        <taxon>Agaricineae</taxon>
        <taxon>Strophariaceae</taxon>
        <taxon>Hypholoma</taxon>
    </lineage>
</organism>
<keyword evidence="1" id="KW-0479">Metal-binding</keyword>
<dbReference type="InterPro" id="IPR013087">
    <property type="entry name" value="Znf_C2H2_type"/>
</dbReference>
<dbReference type="InterPro" id="IPR036236">
    <property type="entry name" value="Znf_C2H2_sf"/>
</dbReference>